<protein>
    <submittedName>
        <fullName evidence="4">2-alkenal reductase</fullName>
        <ecNumber evidence="4">1.3.1.74</ecNumber>
    </submittedName>
</protein>
<dbReference type="InterPro" id="IPR009003">
    <property type="entry name" value="Peptidase_S1_PA"/>
</dbReference>
<comment type="caution">
    <text evidence="4">The sequence shown here is derived from an EMBL/GenBank/DDBJ whole genome shotgun (WGS) entry which is preliminary data.</text>
</comment>
<dbReference type="Gene3D" id="2.30.42.10">
    <property type="match status" value="1"/>
</dbReference>
<dbReference type="Proteomes" id="UP000005824">
    <property type="component" value="Unassembled WGS sequence"/>
</dbReference>
<reference evidence="4 5" key="1">
    <citation type="journal article" date="2011" name="J. Bacteriol.">
        <title>Genome sequence of Chthoniobacter flavus Ellin428, an aerobic heterotrophic soil bacterium.</title>
        <authorList>
            <person name="Kant R."/>
            <person name="van Passel M.W."/>
            <person name="Palva A."/>
            <person name="Lucas S."/>
            <person name="Lapidus A."/>
            <person name="Glavina Del Rio T."/>
            <person name="Dalin E."/>
            <person name="Tice H."/>
            <person name="Bruce D."/>
            <person name="Goodwin L."/>
            <person name="Pitluck S."/>
            <person name="Larimer F.W."/>
            <person name="Land M.L."/>
            <person name="Hauser L."/>
            <person name="Sangwan P."/>
            <person name="de Vos W.M."/>
            <person name="Janssen P.H."/>
            <person name="Smidt H."/>
        </authorList>
    </citation>
    <scope>NUCLEOTIDE SEQUENCE [LARGE SCALE GENOMIC DNA]</scope>
    <source>
        <strain evidence="4 5">Ellin428</strain>
    </source>
</reference>
<dbReference type="STRING" id="497964.CfE428DRAFT_3043"/>
<dbReference type="InParanoid" id="B4D2B8"/>
<dbReference type="SMART" id="SM00228">
    <property type="entry name" value="PDZ"/>
    <property type="match status" value="1"/>
</dbReference>
<evidence type="ECO:0000256" key="2">
    <source>
        <dbReference type="ARBA" id="ARBA00022801"/>
    </source>
</evidence>
<dbReference type="PANTHER" id="PTHR43343:SF3">
    <property type="entry name" value="PROTEASE DO-LIKE 8, CHLOROPLASTIC"/>
    <property type="match status" value="1"/>
</dbReference>
<evidence type="ECO:0000313" key="4">
    <source>
        <dbReference type="EMBL" id="EDY19358.1"/>
    </source>
</evidence>
<evidence type="ECO:0000313" key="5">
    <source>
        <dbReference type="Proteomes" id="UP000005824"/>
    </source>
</evidence>
<dbReference type="InterPro" id="IPR036034">
    <property type="entry name" value="PDZ_sf"/>
</dbReference>
<feature type="domain" description="PDZ" evidence="3">
    <location>
        <begin position="270"/>
        <end position="361"/>
    </location>
</feature>
<dbReference type="EMBL" id="ABVL01000008">
    <property type="protein sequence ID" value="EDY19358.1"/>
    <property type="molecule type" value="Genomic_DNA"/>
</dbReference>
<keyword evidence="5" id="KW-1185">Reference proteome</keyword>
<keyword evidence="4" id="KW-0560">Oxidoreductase</keyword>
<dbReference type="InterPro" id="IPR051201">
    <property type="entry name" value="Chloro_Bact_Ser_Proteases"/>
</dbReference>
<dbReference type="Pfam" id="PF13365">
    <property type="entry name" value="Trypsin_2"/>
    <property type="match status" value="1"/>
</dbReference>
<gene>
    <name evidence="4" type="ORF">CfE428DRAFT_3043</name>
</gene>
<sequence length="386" mass="41179">MRRSLFIFIIAALIAFGVYRWFQLGNRLHSHSQSEPFTPAAGPRVDPKDLQVLAALDSEYTRLVQAVVPSVVSITTTRNAPNINPSMALLLQRLGRGNLTQPTHSLGSGVIVSSEGHILTNHHVIANMDEILVQLTDGRTVPAQVIGSDQGLDIAVLKINADKLEPLPFGDSDSVSPGQLVFAVGNPFGLQETVTQGIVSAKGRAVKDSVVELLQTDAAVNPGNSGGPLLNVKGEIIGINSSIFSSSDGTWLGISFAIPSNLARHALESVLKKGRIVRGYLGISMVDNTPEIAKRLGLSDAQGVVIAEVVPNSPAAKAGLKPYDLIRGFNGHSILNLYSLRSHIAEVEVDSKVELRILRGTQEMTITANIEEAPMGLSRGPIPIQR</sequence>
<dbReference type="GO" id="GO:0006508">
    <property type="term" value="P:proteolysis"/>
    <property type="evidence" value="ECO:0007669"/>
    <property type="project" value="UniProtKB-KW"/>
</dbReference>
<dbReference type="RefSeq" id="WP_006980368.1">
    <property type="nucleotide sequence ID" value="NZ_ABVL01000008.1"/>
</dbReference>
<evidence type="ECO:0000259" key="3">
    <source>
        <dbReference type="PROSITE" id="PS50106"/>
    </source>
</evidence>
<dbReference type="eggNOG" id="COG0265">
    <property type="taxonomic scope" value="Bacteria"/>
</dbReference>
<dbReference type="InterPro" id="IPR001940">
    <property type="entry name" value="Peptidase_S1C"/>
</dbReference>
<dbReference type="GO" id="GO:0004252">
    <property type="term" value="F:serine-type endopeptidase activity"/>
    <property type="evidence" value="ECO:0007669"/>
    <property type="project" value="InterPro"/>
</dbReference>
<dbReference type="SUPFAM" id="SSF50156">
    <property type="entry name" value="PDZ domain-like"/>
    <property type="match status" value="1"/>
</dbReference>
<dbReference type="AlphaFoldDB" id="B4D2B8"/>
<dbReference type="Pfam" id="PF13180">
    <property type="entry name" value="PDZ_2"/>
    <property type="match status" value="1"/>
</dbReference>
<dbReference type="SUPFAM" id="SSF50494">
    <property type="entry name" value="Trypsin-like serine proteases"/>
    <property type="match status" value="1"/>
</dbReference>
<dbReference type="Gene3D" id="2.40.10.120">
    <property type="match status" value="1"/>
</dbReference>
<dbReference type="PRINTS" id="PR00834">
    <property type="entry name" value="PROTEASES2C"/>
</dbReference>
<dbReference type="GO" id="GO:0032440">
    <property type="term" value="F:2-alkenal reductase [NAD(P)H] activity"/>
    <property type="evidence" value="ECO:0007669"/>
    <property type="project" value="UniProtKB-EC"/>
</dbReference>
<keyword evidence="1" id="KW-0645">Protease</keyword>
<name>B4D2B8_9BACT</name>
<proteinExistence type="predicted"/>
<evidence type="ECO:0000256" key="1">
    <source>
        <dbReference type="ARBA" id="ARBA00022670"/>
    </source>
</evidence>
<organism evidence="4 5">
    <name type="scientific">Chthoniobacter flavus Ellin428</name>
    <dbReference type="NCBI Taxonomy" id="497964"/>
    <lineage>
        <taxon>Bacteria</taxon>
        <taxon>Pseudomonadati</taxon>
        <taxon>Verrucomicrobiota</taxon>
        <taxon>Spartobacteria</taxon>
        <taxon>Chthoniobacterales</taxon>
        <taxon>Chthoniobacteraceae</taxon>
        <taxon>Chthoniobacter</taxon>
    </lineage>
</organism>
<dbReference type="InterPro" id="IPR001478">
    <property type="entry name" value="PDZ"/>
</dbReference>
<dbReference type="PROSITE" id="PS50106">
    <property type="entry name" value="PDZ"/>
    <property type="match status" value="1"/>
</dbReference>
<accession>B4D2B8</accession>
<dbReference type="EC" id="1.3.1.74" evidence="4"/>
<keyword evidence="2" id="KW-0378">Hydrolase</keyword>
<dbReference type="PANTHER" id="PTHR43343">
    <property type="entry name" value="PEPTIDASE S12"/>
    <property type="match status" value="1"/>
</dbReference>